<gene>
    <name evidence="5" type="ORF">AMS66_26845</name>
</gene>
<evidence type="ECO:0000259" key="4">
    <source>
        <dbReference type="SMART" id="SM00903"/>
    </source>
</evidence>
<dbReference type="RefSeq" id="WP_053783688.1">
    <property type="nucleotide sequence ID" value="NZ_LITU01000081.1"/>
</dbReference>
<dbReference type="Gene3D" id="2.30.110.10">
    <property type="entry name" value="Electron Transport, Fmn-binding Protein, Chain A"/>
    <property type="match status" value="1"/>
</dbReference>
<dbReference type="SMART" id="SM00903">
    <property type="entry name" value="Flavin_Reduct"/>
    <property type="match status" value="1"/>
</dbReference>
<evidence type="ECO:0000313" key="5">
    <source>
        <dbReference type="EMBL" id="KOY13341.1"/>
    </source>
</evidence>
<dbReference type="InterPro" id="IPR012349">
    <property type="entry name" value="Split_barrel_FMN-bd"/>
</dbReference>
<comment type="similarity">
    <text evidence="3">Belongs to the flavoredoxin family.</text>
</comment>
<evidence type="ECO:0000256" key="2">
    <source>
        <dbReference type="ARBA" id="ARBA00022630"/>
    </source>
</evidence>
<dbReference type="PANTHER" id="PTHR43567:SF1">
    <property type="entry name" value="FLAVOREDOXIN"/>
    <property type="match status" value="1"/>
</dbReference>
<dbReference type="InterPro" id="IPR052174">
    <property type="entry name" value="Flavoredoxin"/>
</dbReference>
<keyword evidence="6" id="KW-1185">Reference proteome</keyword>
<dbReference type="SUPFAM" id="SSF50475">
    <property type="entry name" value="FMN-binding split barrel"/>
    <property type="match status" value="1"/>
</dbReference>
<evidence type="ECO:0000313" key="6">
    <source>
        <dbReference type="Proteomes" id="UP000037688"/>
    </source>
</evidence>
<comment type="caution">
    <text evidence="5">The sequence shown here is derived from an EMBL/GenBank/DDBJ whole genome shotgun (WGS) entry which is preliminary data.</text>
</comment>
<dbReference type="Pfam" id="PF01613">
    <property type="entry name" value="Flavin_Reduct"/>
    <property type="match status" value="1"/>
</dbReference>
<feature type="domain" description="Flavin reductase like" evidence="4">
    <location>
        <begin position="10"/>
        <end position="150"/>
    </location>
</feature>
<keyword evidence="2" id="KW-0285">Flavoprotein</keyword>
<dbReference type="PATRIC" id="fig|1705561.3.peg.5645"/>
<dbReference type="OrthoDB" id="9794638at2"/>
<organism evidence="5 6">
    <name type="scientific">Paenibacillus xylanivorans</name>
    <dbReference type="NCBI Taxonomy" id="1705561"/>
    <lineage>
        <taxon>Bacteria</taxon>
        <taxon>Bacillati</taxon>
        <taxon>Bacillota</taxon>
        <taxon>Bacilli</taxon>
        <taxon>Bacillales</taxon>
        <taxon>Paenibacillaceae</taxon>
        <taxon>Paenibacillus</taxon>
    </lineage>
</organism>
<protein>
    <submittedName>
        <fullName evidence="5">Flavin oxidoreductase</fullName>
    </submittedName>
</protein>
<proteinExistence type="inferred from homology"/>
<dbReference type="PANTHER" id="PTHR43567">
    <property type="entry name" value="FLAVOREDOXIN-RELATED-RELATED"/>
    <property type="match status" value="1"/>
</dbReference>
<name>A0A0N0UGW1_9BACL</name>
<evidence type="ECO:0000256" key="1">
    <source>
        <dbReference type="ARBA" id="ARBA00001917"/>
    </source>
</evidence>
<sequence length="186" mass="21361">MRKPIDEPMFYSYPGMVAVVTSRHKGVQNVMSSGWHTYIGSSPGIYGISLRKETYSYELIEQSGVFGVHFLPGHHSEWIQAAGTFSGRDTDKFSKFGITYEEGIKVNIPILTKAYFAYECKVMDITTYGDHEWIAGEVLQRYQDPEYFLDDGMVNLNKLQIPMYIGRSSYRILDGRAEEKIHPFYL</sequence>
<dbReference type="Proteomes" id="UP000037688">
    <property type="component" value="Unassembled WGS sequence"/>
</dbReference>
<dbReference type="InterPro" id="IPR002563">
    <property type="entry name" value="Flavin_Rdtase-like_dom"/>
</dbReference>
<dbReference type="AlphaFoldDB" id="A0A0N0UGW1"/>
<dbReference type="GO" id="GO:0010181">
    <property type="term" value="F:FMN binding"/>
    <property type="evidence" value="ECO:0007669"/>
    <property type="project" value="InterPro"/>
</dbReference>
<accession>A0A0N0UGW1</accession>
<dbReference type="GO" id="GO:0016646">
    <property type="term" value="F:oxidoreductase activity, acting on the CH-NH group of donors, NAD or NADP as acceptor"/>
    <property type="evidence" value="ECO:0007669"/>
    <property type="project" value="UniProtKB-ARBA"/>
</dbReference>
<dbReference type="EMBL" id="LITU01000081">
    <property type="protein sequence ID" value="KOY13341.1"/>
    <property type="molecule type" value="Genomic_DNA"/>
</dbReference>
<comment type="cofactor">
    <cofactor evidence="1">
        <name>FMN</name>
        <dbReference type="ChEBI" id="CHEBI:58210"/>
    </cofactor>
</comment>
<reference evidence="5 6" key="1">
    <citation type="submission" date="2015-08" db="EMBL/GenBank/DDBJ databases">
        <title>Draft genome sequence of cellulolytic and xylanolytic Paenibacillus sp. A59, isolated from a decaying forest soil from Patagonia, Argentina.</title>
        <authorList>
            <person name="Ghio S."/>
            <person name="Caceres A.M."/>
            <person name="Talia P."/>
            <person name="Grasso D."/>
            <person name="Campos E."/>
        </authorList>
    </citation>
    <scope>NUCLEOTIDE SEQUENCE [LARGE SCALE GENOMIC DNA]</scope>
    <source>
        <strain evidence="5 6">A59</strain>
    </source>
</reference>
<evidence type="ECO:0000256" key="3">
    <source>
        <dbReference type="ARBA" id="ARBA00038054"/>
    </source>
</evidence>